<organism evidence="1 2">
    <name type="scientific">Effrenium voratum</name>
    <dbReference type="NCBI Taxonomy" id="2562239"/>
    <lineage>
        <taxon>Eukaryota</taxon>
        <taxon>Sar</taxon>
        <taxon>Alveolata</taxon>
        <taxon>Dinophyceae</taxon>
        <taxon>Suessiales</taxon>
        <taxon>Symbiodiniaceae</taxon>
        <taxon>Effrenium</taxon>
    </lineage>
</organism>
<dbReference type="AlphaFoldDB" id="A0AA36JF88"/>
<proteinExistence type="predicted"/>
<reference evidence="1" key="1">
    <citation type="submission" date="2023-08" db="EMBL/GenBank/DDBJ databases">
        <authorList>
            <person name="Chen Y."/>
            <person name="Shah S."/>
            <person name="Dougan E. K."/>
            <person name="Thang M."/>
            <person name="Chan C."/>
        </authorList>
    </citation>
    <scope>NUCLEOTIDE SEQUENCE</scope>
</reference>
<gene>
    <name evidence="1" type="ORF">EVOR1521_LOCUS26970</name>
</gene>
<sequence>MSAASTWSYATLHEMLMLHAARFLTPGQASWEGQVPFVARIVNASGTACGACDRRNCTGCLLPKGTARLRLRAGLFTGAPTAKIYLARLDMWKFANTGAFFSGHGRRIEMFCFPGELASILNQRKSSSNYFAWL</sequence>
<evidence type="ECO:0000313" key="2">
    <source>
        <dbReference type="Proteomes" id="UP001178507"/>
    </source>
</evidence>
<dbReference type="EMBL" id="CAUJNA010003548">
    <property type="protein sequence ID" value="CAJ1404547.1"/>
    <property type="molecule type" value="Genomic_DNA"/>
</dbReference>
<evidence type="ECO:0000313" key="1">
    <source>
        <dbReference type="EMBL" id="CAJ1404547.1"/>
    </source>
</evidence>
<dbReference type="Proteomes" id="UP001178507">
    <property type="component" value="Unassembled WGS sequence"/>
</dbReference>
<comment type="caution">
    <text evidence="1">The sequence shown here is derived from an EMBL/GenBank/DDBJ whole genome shotgun (WGS) entry which is preliminary data.</text>
</comment>
<keyword evidence="2" id="KW-1185">Reference proteome</keyword>
<accession>A0AA36JF88</accession>
<name>A0AA36JF88_9DINO</name>
<protein>
    <submittedName>
        <fullName evidence="1">Uncharacterized protein</fullName>
    </submittedName>
</protein>